<sequence length="74" mass="7731">MVFDAAEGPLAFLHKAAAFTKLIFAGVATRPRFADHCVATLDVCFGSHSLAAQPLPPFAVCDEALAECRLIGAA</sequence>
<organism evidence="1">
    <name type="scientific">Fulvimarina pelagi</name>
    <dbReference type="NCBI Taxonomy" id="217511"/>
    <lineage>
        <taxon>Bacteria</taxon>
        <taxon>Pseudomonadati</taxon>
        <taxon>Pseudomonadota</taxon>
        <taxon>Alphaproteobacteria</taxon>
        <taxon>Hyphomicrobiales</taxon>
        <taxon>Aurantimonadaceae</taxon>
        <taxon>Fulvimarina</taxon>
    </lineage>
</organism>
<dbReference type="AlphaFoldDB" id="A0A0P0ZAV2"/>
<protein>
    <submittedName>
        <fullName evidence="1">Uncharacterized protein</fullName>
    </submittedName>
</protein>
<reference evidence="1" key="1">
    <citation type="journal article" date="2015" name="Proc. Natl. Acad. Sci. U.S.A.">
        <title>Bacterial clade with the ribosomal RNA operon on a small plasmid rather than the chromosome.</title>
        <authorList>
            <person name="Anda M."/>
            <person name="Ohtsubo Y."/>
            <person name="Okubo T."/>
            <person name="Sugawara M."/>
            <person name="Nagata Y."/>
            <person name="Tsuda M."/>
            <person name="Minamisawa K."/>
            <person name="Mitsui H."/>
        </authorList>
    </citation>
    <scope>NUCLEOTIDE SEQUENCE</scope>
    <source>
        <strain evidence="1">DSM 15513</strain>
    </source>
</reference>
<evidence type="ECO:0000313" key="1">
    <source>
        <dbReference type="EMBL" id="BAT31411.1"/>
    </source>
</evidence>
<dbReference type="EMBL" id="LC066397">
    <property type="protein sequence ID" value="BAT31411.1"/>
    <property type="molecule type" value="Genomic_DNA"/>
</dbReference>
<proteinExistence type="predicted"/>
<accession>A0A0P0ZAV2</accession>
<name>A0A0P0ZAV2_9HYPH</name>